<dbReference type="SUPFAM" id="SSF51735">
    <property type="entry name" value="NAD(P)-binding Rossmann-fold domains"/>
    <property type="match status" value="1"/>
</dbReference>
<protein>
    <recommendedName>
        <fullName evidence="3">Enoyl reductase (ER) domain-containing protein</fullName>
    </recommendedName>
</protein>
<dbReference type="Proteomes" id="UP001157091">
    <property type="component" value="Unassembled WGS sequence"/>
</dbReference>
<accession>A0ABQ6I1K8</accession>
<dbReference type="SUPFAM" id="SSF50129">
    <property type="entry name" value="GroES-like"/>
    <property type="match status" value="1"/>
</dbReference>
<sequence length="226" mass="22832">MRAIGFDTVGGPEVLVEAQLPRPRPGAGDVLVEVAFAGVNFAEVQHRRGEFGDPDGFDVPGLEVAGTVVQVGSRVASVRPGDVVAAYLPGFGGYAELAVTSEAFVARVPAGLAPEVAAGVPCVYPTAYGVLADAGRLAPGETVLIHAATGGVGSAAAGVARSLGASAVYGTVGSAAKLDLADRLGYDRLFERDGFAEQVLQATGGRGVDVVLERGETTGKMVLRVA</sequence>
<evidence type="ECO:0000256" key="1">
    <source>
        <dbReference type="ARBA" id="ARBA00022857"/>
    </source>
</evidence>
<keyword evidence="5" id="KW-1185">Reference proteome</keyword>
<dbReference type="Pfam" id="PF08240">
    <property type="entry name" value="ADH_N"/>
    <property type="match status" value="1"/>
</dbReference>
<evidence type="ECO:0000256" key="2">
    <source>
        <dbReference type="ARBA" id="ARBA00023002"/>
    </source>
</evidence>
<dbReference type="InterPro" id="IPR020843">
    <property type="entry name" value="ER"/>
</dbReference>
<gene>
    <name evidence="4" type="ORF">GCM10025864_24020</name>
</gene>
<keyword evidence="2" id="KW-0560">Oxidoreductase</keyword>
<keyword evidence="1" id="KW-0521">NADP</keyword>
<reference evidence="5" key="1">
    <citation type="journal article" date="2019" name="Int. J. Syst. Evol. Microbiol.">
        <title>The Global Catalogue of Microorganisms (GCM) 10K type strain sequencing project: providing services to taxonomists for standard genome sequencing and annotation.</title>
        <authorList>
            <consortium name="The Broad Institute Genomics Platform"/>
            <consortium name="The Broad Institute Genome Sequencing Center for Infectious Disease"/>
            <person name="Wu L."/>
            <person name="Ma J."/>
        </authorList>
    </citation>
    <scope>NUCLEOTIDE SEQUENCE [LARGE SCALE GENOMIC DNA]</scope>
    <source>
        <strain evidence="5">NBRC 106348</strain>
    </source>
</reference>
<organism evidence="4 5">
    <name type="scientific">Luteimicrobium album</name>
    <dbReference type="NCBI Taxonomy" id="1054550"/>
    <lineage>
        <taxon>Bacteria</taxon>
        <taxon>Bacillati</taxon>
        <taxon>Actinomycetota</taxon>
        <taxon>Actinomycetes</taxon>
        <taxon>Micrococcales</taxon>
        <taxon>Luteimicrobium</taxon>
    </lineage>
</organism>
<dbReference type="InterPro" id="IPR013154">
    <property type="entry name" value="ADH-like_N"/>
</dbReference>
<dbReference type="RefSeq" id="WP_284293397.1">
    <property type="nucleotide sequence ID" value="NZ_BSUK01000001.1"/>
</dbReference>
<dbReference type="InterPro" id="IPR013149">
    <property type="entry name" value="ADH-like_C"/>
</dbReference>
<evidence type="ECO:0000313" key="4">
    <source>
        <dbReference type="EMBL" id="GMA24643.1"/>
    </source>
</evidence>
<dbReference type="InterPro" id="IPR036291">
    <property type="entry name" value="NAD(P)-bd_dom_sf"/>
</dbReference>
<name>A0ABQ6I1K8_9MICO</name>
<dbReference type="PANTHER" id="PTHR48106:SF18">
    <property type="entry name" value="QUINONE OXIDOREDUCTASE PIG3"/>
    <property type="match status" value="1"/>
</dbReference>
<dbReference type="Pfam" id="PF00107">
    <property type="entry name" value="ADH_zinc_N"/>
    <property type="match status" value="1"/>
</dbReference>
<dbReference type="SMART" id="SM00829">
    <property type="entry name" value="PKS_ER"/>
    <property type="match status" value="1"/>
</dbReference>
<dbReference type="InterPro" id="IPR011032">
    <property type="entry name" value="GroES-like_sf"/>
</dbReference>
<dbReference type="PANTHER" id="PTHR48106">
    <property type="entry name" value="QUINONE OXIDOREDUCTASE PIG3-RELATED"/>
    <property type="match status" value="1"/>
</dbReference>
<evidence type="ECO:0000313" key="5">
    <source>
        <dbReference type="Proteomes" id="UP001157091"/>
    </source>
</evidence>
<evidence type="ECO:0000259" key="3">
    <source>
        <dbReference type="SMART" id="SM00829"/>
    </source>
</evidence>
<proteinExistence type="predicted"/>
<comment type="caution">
    <text evidence="4">The sequence shown here is derived from an EMBL/GenBank/DDBJ whole genome shotgun (WGS) entry which is preliminary data.</text>
</comment>
<dbReference type="EMBL" id="BSUK01000001">
    <property type="protein sequence ID" value="GMA24643.1"/>
    <property type="molecule type" value="Genomic_DNA"/>
</dbReference>
<dbReference type="Gene3D" id="3.90.180.10">
    <property type="entry name" value="Medium-chain alcohol dehydrogenases, catalytic domain"/>
    <property type="match status" value="1"/>
</dbReference>
<feature type="domain" description="Enoyl reductase (ER)" evidence="3">
    <location>
        <begin position="10"/>
        <end position="223"/>
    </location>
</feature>
<dbReference type="Gene3D" id="3.40.50.720">
    <property type="entry name" value="NAD(P)-binding Rossmann-like Domain"/>
    <property type="match status" value="1"/>
</dbReference>